<keyword evidence="2" id="KW-1185">Reference proteome</keyword>
<name>A0ABD0LVY3_9CAEN</name>
<organism evidence="1 2">
    <name type="scientific">Batillaria attramentaria</name>
    <dbReference type="NCBI Taxonomy" id="370345"/>
    <lineage>
        <taxon>Eukaryota</taxon>
        <taxon>Metazoa</taxon>
        <taxon>Spiralia</taxon>
        <taxon>Lophotrochozoa</taxon>
        <taxon>Mollusca</taxon>
        <taxon>Gastropoda</taxon>
        <taxon>Caenogastropoda</taxon>
        <taxon>Sorbeoconcha</taxon>
        <taxon>Cerithioidea</taxon>
        <taxon>Batillariidae</taxon>
        <taxon>Batillaria</taxon>
    </lineage>
</organism>
<dbReference type="EMBL" id="JACVVK020000022">
    <property type="protein sequence ID" value="KAK7503127.1"/>
    <property type="molecule type" value="Genomic_DNA"/>
</dbReference>
<dbReference type="Proteomes" id="UP001519460">
    <property type="component" value="Unassembled WGS sequence"/>
</dbReference>
<protein>
    <submittedName>
        <fullName evidence="1">Uncharacterized protein</fullName>
    </submittedName>
</protein>
<dbReference type="AlphaFoldDB" id="A0ABD0LVY3"/>
<gene>
    <name evidence="1" type="ORF">BaRGS_00005753</name>
</gene>
<evidence type="ECO:0000313" key="1">
    <source>
        <dbReference type="EMBL" id="KAK7503127.1"/>
    </source>
</evidence>
<reference evidence="1 2" key="1">
    <citation type="journal article" date="2023" name="Sci. Data">
        <title>Genome assembly of the Korean intertidal mud-creeper Batillaria attramentaria.</title>
        <authorList>
            <person name="Patra A.K."/>
            <person name="Ho P.T."/>
            <person name="Jun S."/>
            <person name="Lee S.J."/>
            <person name="Kim Y."/>
            <person name="Won Y.J."/>
        </authorList>
    </citation>
    <scope>NUCLEOTIDE SEQUENCE [LARGE SCALE GENOMIC DNA]</scope>
    <source>
        <strain evidence="1">Wonlab-2016</strain>
    </source>
</reference>
<evidence type="ECO:0000313" key="2">
    <source>
        <dbReference type="Proteomes" id="UP001519460"/>
    </source>
</evidence>
<proteinExistence type="predicted"/>
<sequence>MVWAEKGTPRTATNMYTRFWYVPHGLIDVTISSKIILTNTSTIPVSPLEHTASRPDTETLTIDTTLPCLFLEYSLAFFALILVPSLRKRTKFVLTSLDSNGHLSSNQVNSKNVRSQSLFLS</sequence>
<accession>A0ABD0LVY3</accession>
<comment type="caution">
    <text evidence="1">The sequence shown here is derived from an EMBL/GenBank/DDBJ whole genome shotgun (WGS) entry which is preliminary data.</text>
</comment>